<evidence type="ECO:0000256" key="4">
    <source>
        <dbReference type="ARBA" id="ARBA00022884"/>
    </source>
</evidence>
<dbReference type="PANTHER" id="PTHR17204">
    <property type="entry name" value="PRE-MRNA PROCESSING PROTEIN PRP39-RELATED"/>
    <property type="match status" value="1"/>
</dbReference>
<protein>
    <submittedName>
        <fullName evidence="11">Uncharacterized protein LOC107425366</fullName>
    </submittedName>
</protein>
<reference evidence="11" key="1">
    <citation type="submission" date="2025-08" db="UniProtKB">
        <authorList>
            <consortium name="RefSeq"/>
        </authorList>
    </citation>
    <scope>IDENTIFICATION</scope>
    <source>
        <tissue evidence="11">Seedling</tissue>
    </source>
</reference>
<keyword evidence="3" id="KW-0677">Repeat</keyword>
<dbReference type="RefSeq" id="XP_015890854.3">
    <property type="nucleotide sequence ID" value="XM_016035368.4"/>
</dbReference>
<keyword evidence="10" id="KW-1185">Reference proteome</keyword>
<evidence type="ECO:0000256" key="7">
    <source>
        <dbReference type="PROSITE-ProRule" id="PRU00176"/>
    </source>
</evidence>
<dbReference type="GeneID" id="107425366"/>
<dbReference type="GO" id="GO:0008380">
    <property type="term" value="P:RNA splicing"/>
    <property type="evidence" value="ECO:0007669"/>
    <property type="project" value="UniProtKB-KW"/>
</dbReference>
<evidence type="ECO:0000256" key="8">
    <source>
        <dbReference type="SAM" id="MobiDB-lite"/>
    </source>
</evidence>
<dbReference type="SUPFAM" id="SSF54928">
    <property type="entry name" value="RNA-binding domain, RBD"/>
    <property type="match status" value="1"/>
</dbReference>
<dbReference type="PANTHER" id="PTHR17204:SF25">
    <property type="entry name" value="RRM DOMAIN-CONTAINING PROTEIN"/>
    <property type="match status" value="1"/>
</dbReference>
<dbReference type="SMART" id="SM00386">
    <property type="entry name" value="HAT"/>
    <property type="match status" value="8"/>
</dbReference>
<dbReference type="SUPFAM" id="SSF48452">
    <property type="entry name" value="TPR-like"/>
    <property type="match status" value="1"/>
</dbReference>
<dbReference type="GO" id="GO:0005634">
    <property type="term" value="C:nucleus"/>
    <property type="evidence" value="ECO:0007669"/>
    <property type="project" value="UniProtKB-SubCell"/>
</dbReference>
<feature type="region of interest" description="Disordered" evidence="8">
    <location>
        <begin position="1"/>
        <end position="58"/>
    </location>
</feature>
<keyword evidence="2" id="KW-0507">mRNA processing</keyword>
<comment type="subcellular location">
    <subcellularLocation>
        <location evidence="1">Nucleus</location>
    </subcellularLocation>
</comment>
<dbReference type="Proteomes" id="UP001652623">
    <property type="component" value="Chromosome 7"/>
</dbReference>
<organism evidence="10 11">
    <name type="scientific">Ziziphus jujuba</name>
    <name type="common">Chinese jujube</name>
    <name type="synonym">Ziziphus sativa</name>
    <dbReference type="NCBI Taxonomy" id="326968"/>
    <lineage>
        <taxon>Eukaryota</taxon>
        <taxon>Viridiplantae</taxon>
        <taxon>Streptophyta</taxon>
        <taxon>Embryophyta</taxon>
        <taxon>Tracheophyta</taxon>
        <taxon>Spermatophyta</taxon>
        <taxon>Magnoliopsida</taxon>
        <taxon>eudicotyledons</taxon>
        <taxon>Gunneridae</taxon>
        <taxon>Pentapetalae</taxon>
        <taxon>rosids</taxon>
        <taxon>fabids</taxon>
        <taxon>Rosales</taxon>
        <taxon>Rhamnaceae</taxon>
        <taxon>Paliureae</taxon>
        <taxon>Ziziphus</taxon>
    </lineage>
</organism>
<feature type="compositionally biased region" description="Low complexity" evidence="8">
    <location>
        <begin position="32"/>
        <end position="43"/>
    </location>
</feature>
<dbReference type="Pfam" id="PF05843">
    <property type="entry name" value="Suf"/>
    <property type="match status" value="1"/>
</dbReference>
<dbReference type="FunCoup" id="A0A6P4API4">
    <property type="interactions" value="3646"/>
</dbReference>
<dbReference type="InterPro" id="IPR003107">
    <property type="entry name" value="HAT"/>
</dbReference>
<dbReference type="InterPro" id="IPR000504">
    <property type="entry name" value="RRM_dom"/>
</dbReference>
<feature type="compositionally biased region" description="Basic and acidic residues" evidence="8">
    <location>
        <begin position="753"/>
        <end position="775"/>
    </location>
</feature>
<gene>
    <name evidence="11" type="primary">LOC107425366</name>
</gene>
<dbReference type="GO" id="GO:0003723">
    <property type="term" value="F:RNA binding"/>
    <property type="evidence" value="ECO:0007669"/>
    <property type="project" value="UniProtKB-UniRule"/>
</dbReference>
<feature type="compositionally biased region" description="Basic and acidic residues" evidence="8">
    <location>
        <begin position="816"/>
        <end position="838"/>
    </location>
</feature>
<keyword evidence="5" id="KW-0508">mRNA splicing</keyword>
<keyword evidence="6" id="KW-0539">Nucleus</keyword>
<evidence type="ECO:0000256" key="6">
    <source>
        <dbReference type="ARBA" id="ARBA00023242"/>
    </source>
</evidence>
<dbReference type="Gene3D" id="3.30.70.330">
    <property type="match status" value="1"/>
</dbReference>
<feature type="compositionally biased region" description="Low complexity" evidence="8">
    <location>
        <begin position="7"/>
        <end position="16"/>
    </location>
</feature>
<proteinExistence type="predicted"/>
<dbReference type="InterPro" id="IPR011990">
    <property type="entry name" value="TPR-like_helical_dom_sf"/>
</dbReference>
<dbReference type="Gene3D" id="1.25.40.10">
    <property type="entry name" value="Tetratricopeptide repeat domain"/>
    <property type="match status" value="2"/>
</dbReference>
<evidence type="ECO:0000256" key="1">
    <source>
        <dbReference type="ARBA" id="ARBA00004123"/>
    </source>
</evidence>
<dbReference type="Pfam" id="PF00076">
    <property type="entry name" value="RRM_1"/>
    <property type="match status" value="1"/>
</dbReference>
<dbReference type="PROSITE" id="PS50102">
    <property type="entry name" value="RRM"/>
    <property type="match status" value="1"/>
</dbReference>
<dbReference type="InterPro" id="IPR008847">
    <property type="entry name" value="Suf"/>
</dbReference>
<evidence type="ECO:0000256" key="3">
    <source>
        <dbReference type="ARBA" id="ARBA00022737"/>
    </source>
</evidence>
<evidence type="ECO:0000259" key="9">
    <source>
        <dbReference type="PROSITE" id="PS50102"/>
    </source>
</evidence>
<accession>A0A6P4API4</accession>
<feature type="region of interest" description="Disordered" evidence="8">
    <location>
        <begin position="584"/>
        <end position="637"/>
    </location>
</feature>
<feature type="domain" description="RRM" evidence="9">
    <location>
        <begin position="671"/>
        <end position="748"/>
    </location>
</feature>
<feature type="compositionally biased region" description="Acidic residues" evidence="8">
    <location>
        <begin position="48"/>
        <end position="57"/>
    </location>
</feature>
<dbReference type="InParanoid" id="A0A6P4API4"/>
<keyword evidence="4 7" id="KW-0694">RNA-binding</keyword>
<name>A0A6P4API4_ZIZJJ</name>
<feature type="region of interest" description="Disordered" evidence="8">
    <location>
        <begin position="748"/>
        <end position="838"/>
    </location>
</feature>
<sequence length="838" mass="95989">MEEETLIPPESQPPISEELDSDDDADHPMPDMPHQNPSSPPSHSDSDSGSDDDDNDNAQDKLQLQNLEAELSTNPSNYDSHVQRIKLLRKMGEIEKLRQAREAMSELFPLTPAMWQEWARDESSLTSGDEAVHTIEKLYERGLFDYLSASLWCDYLSFVLQHESSVREYSPDGISKARDLFERALTAAGLHVAEGNKIWEAYREFEQAIFHTIDETDVQAKEKQIQRIRSIFHRQLSIPLVNMSSTLLAYKRWEVKQGNTLDTESSNLDGISSHVASAYKKALEMYNARVHFEEQISGQDVSDSERLQQFINYLKFERSSGDPARVQVLYERAIADFPISSDLWLDYTHYLDKTLKVGSIVNNVYSRAIKNCPWIGELWVRYLLSLERGHVSEKEISSVFEKSLQCTFSTIDEYLDLFLTRIDGLRRRISFTGEKEDVLDYSLLRKTFQHASEYLSPYLKNTDGLLRLHAYWARLEIKLGKDLVAARGVWESLLKICGSMLEAWRGYITMETELGHINEARSIYRRCYSKRFPATGSEDICHSWLRFEREFGTLVDLDHAVQKVTPRLEELQLFRSQQESKLIDEKENNFKNAREKRKSVSDITDGQSPAKRQKDATQNQKQVHGKDKAQVQNLTEKGKMVERTQVDKPDIKNDIQKEAVPEKAKVYTDQCTAFISNLNFKATSENLREFFSDVGGVVSIRILHDRFTGKSRGLAYVDFTDDAHLAAAVAKNKEMLLGKKLSIARSVPKHGRRENIGHNVENKHESVEGSMESREPQAPQSAAGKRRVDDFQMKGKNTFAVPRNVRALGMTSSKPTTEKPDDENPKSNDEFRKMFLKG</sequence>
<dbReference type="InterPro" id="IPR008669">
    <property type="entry name" value="LSM_interact"/>
</dbReference>
<dbReference type="GO" id="GO:0006397">
    <property type="term" value="P:mRNA processing"/>
    <property type="evidence" value="ECO:0007669"/>
    <property type="project" value="UniProtKB-KW"/>
</dbReference>
<evidence type="ECO:0000256" key="5">
    <source>
        <dbReference type="ARBA" id="ARBA00023187"/>
    </source>
</evidence>
<evidence type="ECO:0000313" key="11">
    <source>
        <dbReference type="RefSeq" id="XP_015890854.3"/>
    </source>
</evidence>
<dbReference type="SMART" id="SM00360">
    <property type="entry name" value="RRM"/>
    <property type="match status" value="1"/>
</dbReference>
<dbReference type="InterPro" id="IPR035979">
    <property type="entry name" value="RBD_domain_sf"/>
</dbReference>
<dbReference type="KEGG" id="zju:107425366"/>
<dbReference type="InterPro" id="IPR012677">
    <property type="entry name" value="Nucleotide-bd_a/b_plait_sf"/>
</dbReference>
<feature type="compositionally biased region" description="Basic and acidic residues" evidence="8">
    <location>
        <begin position="584"/>
        <end position="593"/>
    </location>
</feature>
<dbReference type="AlphaFoldDB" id="A0A6P4API4"/>
<evidence type="ECO:0000313" key="10">
    <source>
        <dbReference type="Proteomes" id="UP001652623"/>
    </source>
</evidence>
<dbReference type="Pfam" id="PF05391">
    <property type="entry name" value="Lsm_interact"/>
    <property type="match status" value="1"/>
</dbReference>
<evidence type="ECO:0000256" key="2">
    <source>
        <dbReference type="ARBA" id="ARBA00022664"/>
    </source>
</evidence>